<evidence type="ECO:0000313" key="1">
    <source>
        <dbReference type="EMBL" id="PWZ53465.1"/>
    </source>
</evidence>
<proteinExistence type="predicted"/>
<gene>
    <name evidence="1" type="ORF">Zm00014a_039279</name>
</gene>
<comment type="caution">
    <text evidence="1">The sequence shown here is derived from an EMBL/GenBank/DDBJ whole genome shotgun (WGS) entry which is preliminary data.</text>
</comment>
<name>A0A317Y4F5_MAIZE</name>
<reference evidence="1" key="1">
    <citation type="journal article" date="2018" name="Nat. Genet.">
        <title>Extensive intraspecific gene order and gene structural variations between Mo17 and other maize genomes.</title>
        <authorList>
            <person name="Sun S."/>
            <person name="Zhou Y."/>
            <person name="Chen J."/>
            <person name="Shi J."/>
            <person name="Zhao H."/>
            <person name="Zhao H."/>
            <person name="Song W."/>
            <person name="Zhang M."/>
            <person name="Cui Y."/>
            <person name="Dong X."/>
            <person name="Liu H."/>
            <person name="Ma X."/>
            <person name="Jiao Y."/>
            <person name="Wang B."/>
            <person name="Wei X."/>
            <person name="Stein J.C."/>
            <person name="Glaubitz J.C."/>
            <person name="Lu F."/>
            <person name="Yu G."/>
            <person name="Liang C."/>
            <person name="Fengler K."/>
            <person name="Li B."/>
            <person name="Rafalski A."/>
            <person name="Schnable P.S."/>
            <person name="Ware D.H."/>
            <person name="Buckler E.S."/>
            <person name="Lai J."/>
        </authorList>
    </citation>
    <scope>NUCLEOTIDE SEQUENCE [LARGE SCALE GENOMIC DNA]</scope>
    <source>
        <tissue evidence="1">Seedling</tissue>
    </source>
</reference>
<protein>
    <submittedName>
        <fullName evidence="1">Uncharacterized protein</fullName>
    </submittedName>
</protein>
<dbReference type="Proteomes" id="UP000251960">
    <property type="component" value="Chromosome 1"/>
</dbReference>
<dbReference type="AlphaFoldDB" id="A0A317Y4F5"/>
<dbReference type="EMBL" id="NCVQ01000001">
    <property type="protein sequence ID" value="PWZ53465.1"/>
    <property type="molecule type" value="Genomic_DNA"/>
</dbReference>
<organism evidence="1">
    <name type="scientific">Zea mays</name>
    <name type="common">Maize</name>
    <dbReference type="NCBI Taxonomy" id="4577"/>
    <lineage>
        <taxon>Eukaryota</taxon>
        <taxon>Viridiplantae</taxon>
        <taxon>Streptophyta</taxon>
        <taxon>Embryophyta</taxon>
        <taxon>Tracheophyta</taxon>
        <taxon>Spermatophyta</taxon>
        <taxon>Magnoliopsida</taxon>
        <taxon>Liliopsida</taxon>
        <taxon>Poales</taxon>
        <taxon>Poaceae</taxon>
        <taxon>PACMAD clade</taxon>
        <taxon>Panicoideae</taxon>
        <taxon>Andropogonodae</taxon>
        <taxon>Andropogoneae</taxon>
        <taxon>Tripsacinae</taxon>
        <taxon>Zea</taxon>
    </lineage>
</organism>
<sequence>MAAHSIPFMLCETEHPKANLGYLAIRNGILV</sequence>
<accession>A0A317Y4F5</accession>